<evidence type="ECO:0000256" key="2">
    <source>
        <dbReference type="ARBA" id="ARBA00010611"/>
    </source>
</evidence>
<organism evidence="5 6">
    <name type="scientific">Limulus polyphemus</name>
    <name type="common">Atlantic horseshoe crab</name>
    <dbReference type="NCBI Taxonomy" id="6850"/>
    <lineage>
        <taxon>Eukaryota</taxon>
        <taxon>Metazoa</taxon>
        <taxon>Ecdysozoa</taxon>
        <taxon>Arthropoda</taxon>
        <taxon>Chelicerata</taxon>
        <taxon>Merostomata</taxon>
        <taxon>Xiphosura</taxon>
        <taxon>Limulidae</taxon>
        <taxon>Limulus</taxon>
    </lineage>
</organism>
<dbReference type="PROSITE" id="PS50181">
    <property type="entry name" value="FBOX"/>
    <property type="match status" value="1"/>
</dbReference>
<evidence type="ECO:0000313" key="6">
    <source>
        <dbReference type="RefSeq" id="XP_013782897.1"/>
    </source>
</evidence>
<dbReference type="RefSeq" id="XP_013782897.1">
    <property type="nucleotide sequence ID" value="XM_013927443.2"/>
</dbReference>
<dbReference type="InterPro" id="IPR001810">
    <property type="entry name" value="F-box_dom"/>
</dbReference>
<evidence type="ECO:0000313" key="5">
    <source>
        <dbReference type="Proteomes" id="UP000694941"/>
    </source>
</evidence>
<sequence>MDELSPEILANIFSFLPAKDVASVSLVSRKLYDSTKIEAIWRSRCLREYGVLPIHKDGMSHRELYIKVLYPYGNILGLWQPQVASYGGLLQVKFEKIKRTLEATELLPPRDPDILSVLRRKPLFRIQLSDDGQAEVLCIGGNREPHKAEIAKVRQNEFTFRCCNPDLHKHPSGRHEDLLLAWLREESSAPLGSFHLFPHTQELLMMKFLILRQFNFNYQYCRIHAPKVSTQVPIKPGIFKGTYGAHGVELIMLSYEEHLGKAKAVKITGDPNVPAGKVSFQVDLNYWMILTVSQQYTVGDLEAIIPCSIRSEEVTKRPLSQPFRVPRNCHQRYHEVPDMCTARYHGLGQVAAHGFANPSFIPGHWIIFNEDLFGFLWLELMTLGVYHRVQEDLS</sequence>
<dbReference type="SUPFAM" id="SSF81383">
    <property type="entry name" value="F-box domain"/>
    <property type="match status" value="1"/>
</dbReference>
<dbReference type="GeneID" id="106467124"/>
<dbReference type="Pfam" id="PF12937">
    <property type="entry name" value="F-box-like"/>
    <property type="match status" value="1"/>
</dbReference>
<protein>
    <submittedName>
        <fullName evidence="6">F-box only protein 31-A-like</fullName>
    </submittedName>
</protein>
<dbReference type="InterPro" id="IPR036047">
    <property type="entry name" value="F-box-like_dom_sf"/>
</dbReference>
<name>A0ABM1BIX2_LIMPO</name>
<comment type="similarity">
    <text evidence="2">Belongs to the FBXO31 family.</text>
</comment>
<evidence type="ECO:0000256" key="1">
    <source>
        <dbReference type="ARBA" id="ARBA00004906"/>
    </source>
</evidence>
<evidence type="ECO:0000259" key="4">
    <source>
        <dbReference type="PROSITE" id="PS50181"/>
    </source>
</evidence>
<accession>A0ABM1BIX2</accession>
<dbReference type="PANTHER" id="PTHR10706:SF130">
    <property type="entry name" value="F-BOX ONLY PROTEIN 31"/>
    <property type="match status" value="1"/>
</dbReference>
<evidence type="ECO:0000256" key="3">
    <source>
        <dbReference type="ARBA" id="ARBA00022786"/>
    </source>
</evidence>
<dbReference type="Pfam" id="PF12014">
    <property type="entry name" value="Cyclin_D1_bind"/>
    <property type="match status" value="1"/>
</dbReference>
<dbReference type="Proteomes" id="UP000694941">
    <property type="component" value="Unplaced"/>
</dbReference>
<gene>
    <name evidence="6" type="primary">LOC106467124</name>
</gene>
<proteinExistence type="inferred from homology"/>
<dbReference type="InterPro" id="IPR045048">
    <property type="entry name" value="FBXO31/39"/>
</dbReference>
<feature type="domain" description="F-box" evidence="4">
    <location>
        <begin position="1"/>
        <end position="44"/>
    </location>
</feature>
<reference evidence="6" key="1">
    <citation type="submission" date="2025-08" db="UniProtKB">
        <authorList>
            <consortium name="RefSeq"/>
        </authorList>
    </citation>
    <scope>IDENTIFICATION</scope>
    <source>
        <tissue evidence="6">Muscle</tissue>
    </source>
</reference>
<dbReference type="Gene3D" id="1.20.1280.50">
    <property type="match status" value="1"/>
</dbReference>
<dbReference type="SMART" id="SM00256">
    <property type="entry name" value="FBOX"/>
    <property type="match status" value="1"/>
</dbReference>
<keyword evidence="5" id="KW-1185">Reference proteome</keyword>
<keyword evidence="3" id="KW-0833">Ubl conjugation pathway</keyword>
<comment type="pathway">
    <text evidence="1">Protein modification; protein ubiquitination.</text>
</comment>
<dbReference type="PANTHER" id="PTHR10706">
    <property type="entry name" value="F-BOX FAMILY PROTEIN"/>
    <property type="match status" value="1"/>
</dbReference>